<keyword evidence="3 4" id="KW-0456">Lyase</keyword>
<dbReference type="NCBIfam" id="NF002018">
    <property type="entry name" value="PRK00823.1-3"/>
    <property type="match status" value="1"/>
</dbReference>
<evidence type="ECO:0000313" key="5">
    <source>
        <dbReference type="EMBL" id="SEA09397.1"/>
    </source>
</evidence>
<comment type="similarity">
    <text evidence="2 4">Belongs to the pterin-4-alpha-carbinolamine dehydratase family.</text>
</comment>
<sequence length="119" mass="13273">MTQVQRPEKLGADARRDLLPPLAQTGWGSVDGRDAIRKVYRFKDFVEAFGFMSRVALAAEKLDHHPEWRNVYRTVDVTLATHDAGGLSILDVHLARRMDALAHGAEHDQTAVSPMQALL</sequence>
<dbReference type="Gene3D" id="3.30.1360.20">
    <property type="entry name" value="Transcriptional coactivator/pterin dehydratase"/>
    <property type="match status" value="1"/>
</dbReference>
<proteinExistence type="inferred from homology"/>
<dbReference type="HAMAP" id="MF_00434">
    <property type="entry name" value="Pterin_4_alpha"/>
    <property type="match status" value="1"/>
</dbReference>
<dbReference type="GO" id="GO:0008124">
    <property type="term" value="F:4-alpha-hydroxytetrahydrobiopterin dehydratase activity"/>
    <property type="evidence" value="ECO:0007669"/>
    <property type="project" value="UniProtKB-UniRule"/>
</dbReference>
<dbReference type="EC" id="4.2.1.96" evidence="4"/>
<comment type="catalytic activity">
    <reaction evidence="1 4">
        <text>(4aS,6R)-4a-hydroxy-L-erythro-5,6,7,8-tetrahydrobiopterin = (6R)-L-erythro-6,7-dihydrobiopterin + H2O</text>
        <dbReference type="Rhea" id="RHEA:11920"/>
        <dbReference type="ChEBI" id="CHEBI:15377"/>
        <dbReference type="ChEBI" id="CHEBI:15642"/>
        <dbReference type="ChEBI" id="CHEBI:43120"/>
        <dbReference type="EC" id="4.2.1.96"/>
    </reaction>
</comment>
<dbReference type="AlphaFoldDB" id="A0A1H3YCT9"/>
<protein>
    <recommendedName>
        <fullName evidence="4">Putative pterin-4-alpha-carbinolamine dehydratase</fullName>
        <shortName evidence="4">PHS</shortName>
        <ecNumber evidence="4">4.2.1.96</ecNumber>
    </recommendedName>
    <alternativeName>
        <fullName evidence="4">4-alpha-hydroxy-tetrahydropterin dehydratase</fullName>
    </alternativeName>
    <alternativeName>
        <fullName evidence="4">Pterin carbinolamine dehydratase</fullName>
        <shortName evidence="4">PCD</shortName>
    </alternativeName>
</protein>
<evidence type="ECO:0000256" key="3">
    <source>
        <dbReference type="ARBA" id="ARBA00023239"/>
    </source>
</evidence>
<dbReference type="STRING" id="89524.SAMN05444370_10343"/>
<reference evidence="5 6" key="1">
    <citation type="submission" date="2016-10" db="EMBL/GenBank/DDBJ databases">
        <authorList>
            <person name="de Groot N.N."/>
        </authorList>
    </citation>
    <scope>NUCLEOTIDE SEQUENCE [LARGE SCALE GENOMIC DNA]</scope>
    <source>
        <strain evidence="5 6">DSM 15345</strain>
    </source>
</reference>
<dbReference type="InterPro" id="IPR036428">
    <property type="entry name" value="PCD_sf"/>
</dbReference>
<dbReference type="GO" id="GO:0006729">
    <property type="term" value="P:tetrahydrobiopterin biosynthetic process"/>
    <property type="evidence" value="ECO:0007669"/>
    <property type="project" value="InterPro"/>
</dbReference>
<dbReference type="CDD" id="cd00914">
    <property type="entry name" value="PCD_DCoH_subfamily_b"/>
    <property type="match status" value="1"/>
</dbReference>
<dbReference type="InterPro" id="IPR001533">
    <property type="entry name" value="Pterin_deHydtase"/>
</dbReference>
<evidence type="ECO:0000256" key="1">
    <source>
        <dbReference type="ARBA" id="ARBA00001554"/>
    </source>
</evidence>
<accession>A0A1H3YCT9</accession>
<organism evidence="5 6">
    <name type="scientific">Rubrimonas cliftonensis</name>
    <dbReference type="NCBI Taxonomy" id="89524"/>
    <lineage>
        <taxon>Bacteria</taxon>
        <taxon>Pseudomonadati</taxon>
        <taxon>Pseudomonadota</taxon>
        <taxon>Alphaproteobacteria</taxon>
        <taxon>Rhodobacterales</taxon>
        <taxon>Paracoccaceae</taxon>
        <taxon>Rubrimonas</taxon>
    </lineage>
</organism>
<dbReference type="PANTHER" id="PTHR12599">
    <property type="entry name" value="PTERIN-4-ALPHA-CARBINOLAMINE DEHYDRATASE"/>
    <property type="match status" value="1"/>
</dbReference>
<dbReference type="SUPFAM" id="SSF55248">
    <property type="entry name" value="PCD-like"/>
    <property type="match status" value="1"/>
</dbReference>
<dbReference type="OrthoDB" id="9794987at2"/>
<dbReference type="Proteomes" id="UP000198703">
    <property type="component" value="Unassembled WGS sequence"/>
</dbReference>
<dbReference type="PANTHER" id="PTHR12599:SF0">
    <property type="entry name" value="PTERIN-4-ALPHA-CARBINOLAMINE DEHYDRATASE"/>
    <property type="match status" value="1"/>
</dbReference>
<name>A0A1H3YCT9_9RHOB</name>
<dbReference type="Pfam" id="PF01329">
    <property type="entry name" value="Pterin_4a"/>
    <property type="match status" value="1"/>
</dbReference>
<evidence type="ECO:0000313" key="6">
    <source>
        <dbReference type="Proteomes" id="UP000198703"/>
    </source>
</evidence>
<evidence type="ECO:0000256" key="4">
    <source>
        <dbReference type="HAMAP-Rule" id="MF_00434"/>
    </source>
</evidence>
<gene>
    <name evidence="5" type="ORF">SAMN05444370_10343</name>
</gene>
<evidence type="ECO:0000256" key="2">
    <source>
        <dbReference type="ARBA" id="ARBA00006472"/>
    </source>
</evidence>
<keyword evidence="6" id="KW-1185">Reference proteome</keyword>
<dbReference type="RefSeq" id="WP_093250139.1">
    <property type="nucleotide sequence ID" value="NZ_FNQM01000003.1"/>
</dbReference>
<dbReference type="EMBL" id="FNQM01000003">
    <property type="protein sequence ID" value="SEA09397.1"/>
    <property type="molecule type" value="Genomic_DNA"/>
</dbReference>